<organism evidence="2 3">
    <name type="scientific">Vigna mungo</name>
    <name type="common">Black gram</name>
    <name type="synonym">Phaseolus mungo</name>
    <dbReference type="NCBI Taxonomy" id="3915"/>
    <lineage>
        <taxon>Eukaryota</taxon>
        <taxon>Viridiplantae</taxon>
        <taxon>Streptophyta</taxon>
        <taxon>Embryophyta</taxon>
        <taxon>Tracheophyta</taxon>
        <taxon>Spermatophyta</taxon>
        <taxon>Magnoliopsida</taxon>
        <taxon>eudicotyledons</taxon>
        <taxon>Gunneridae</taxon>
        <taxon>Pentapetalae</taxon>
        <taxon>rosids</taxon>
        <taxon>fabids</taxon>
        <taxon>Fabales</taxon>
        <taxon>Fabaceae</taxon>
        <taxon>Papilionoideae</taxon>
        <taxon>50 kb inversion clade</taxon>
        <taxon>NPAAA clade</taxon>
        <taxon>indigoferoid/millettioid clade</taxon>
        <taxon>Phaseoleae</taxon>
        <taxon>Vigna</taxon>
    </lineage>
</organism>
<reference evidence="2 3" key="1">
    <citation type="journal article" date="2023" name="Life. Sci Alliance">
        <title>Evolutionary insights into 3D genome organization and epigenetic landscape of Vigna mungo.</title>
        <authorList>
            <person name="Junaid A."/>
            <person name="Singh B."/>
            <person name="Bhatia S."/>
        </authorList>
    </citation>
    <scope>NUCLEOTIDE SEQUENCE [LARGE SCALE GENOMIC DNA]</scope>
    <source>
        <strain evidence="2">Urdbean</strain>
    </source>
</reference>
<proteinExistence type="predicted"/>
<feature type="region of interest" description="Disordered" evidence="1">
    <location>
        <begin position="1"/>
        <end position="28"/>
    </location>
</feature>
<feature type="compositionally biased region" description="Polar residues" evidence="1">
    <location>
        <begin position="7"/>
        <end position="17"/>
    </location>
</feature>
<accession>A0AAQ3NUN8</accession>
<sequence>MSELTLEPSSPYRTPTMVTAPRTMSRRFRNGESESLGLGSGLDSGVRVVVFLKVVVGNRLILAELVLGNKNEKNGRDDGGDGSLVVLKEIHCMDEMRRTEA</sequence>
<evidence type="ECO:0000313" key="2">
    <source>
        <dbReference type="EMBL" id="WVZ15853.1"/>
    </source>
</evidence>
<protein>
    <submittedName>
        <fullName evidence="2">Uncharacterized protein</fullName>
    </submittedName>
</protein>
<evidence type="ECO:0000256" key="1">
    <source>
        <dbReference type="SAM" id="MobiDB-lite"/>
    </source>
</evidence>
<dbReference type="AlphaFoldDB" id="A0AAQ3NUN8"/>
<keyword evidence="3" id="KW-1185">Reference proteome</keyword>
<gene>
    <name evidence="2" type="ORF">V8G54_013419</name>
</gene>
<dbReference type="EMBL" id="CP144697">
    <property type="protein sequence ID" value="WVZ15853.1"/>
    <property type="molecule type" value="Genomic_DNA"/>
</dbReference>
<name>A0AAQ3NUN8_VIGMU</name>
<dbReference type="Proteomes" id="UP001374535">
    <property type="component" value="Chromosome 4"/>
</dbReference>
<evidence type="ECO:0000313" key="3">
    <source>
        <dbReference type="Proteomes" id="UP001374535"/>
    </source>
</evidence>